<evidence type="ECO:0000313" key="1">
    <source>
        <dbReference type="EMBL" id="GIY04781.1"/>
    </source>
</evidence>
<gene>
    <name evidence="1" type="ORF">CEXT_21391</name>
</gene>
<dbReference type="AlphaFoldDB" id="A0AAV4Q9M4"/>
<reference evidence="1 2" key="1">
    <citation type="submission" date="2021-06" db="EMBL/GenBank/DDBJ databases">
        <title>Caerostris extrusa draft genome.</title>
        <authorList>
            <person name="Kono N."/>
            <person name="Arakawa K."/>
        </authorList>
    </citation>
    <scope>NUCLEOTIDE SEQUENCE [LARGE SCALE GENOMIC DNA]</scope>
</reference>
<comment type="caution">
    <text evidence="1">The sequence shown here is derived from an EMBL/GenBank/DDBJ whole genome shotgun (WGS) entry which is preliminary data.</text>
</comment>
<name>A0AAV4Q9M4_CAEEX</name>
<sequence length="69" mass="7667">MASTGATTKPKVSWTTTSTRGIQYKISIPIDTKRDLASKTVLKSVPCASKKVCKMSLSCRKAVLKWHRR</sequence>
<protein>
    <submittedName>
        <fullName evidence="1">Uncharacterized protein</fullName>
    </submittedName>
</protein>
<organism evidence="1 2">
    <name type="scientific">Caerostris extrusa</name>
    <name type="common">Bark spider</name>
    <name type="synonym">Caerostris bankana</name>
    <dbReference type="NCBI Taxonomy" id="172846"/>
    <lineage>
        <taxon>Eukaryota</taxon>
        <taxon>Metazoa</taxon>
        <taxon>Ecdysozoa</taxon>
        <taxon>Arthropoda</taxon>
        <taxon>Chelicerata</taxon>
        <taxon>Arachnida</taxon>
        <taxon>Araneae</taxon>
        <taxon>Araneomorphae</taxon>
        <taxon>Entelegynae</taxon>
        <taxon>Araneoidea</taxon>
        <taxon>Araneidae</taxon>
        <taxon>Caerostris</taxon>
    </lineage>
</organism>
<proteinExistence type="predicted"/>
<dbReference type="Proteomes" id="UP001054945">
    <property type="component" value="Unassembled WGS sequence"/>
</dbReference>
<evidence type="ECO:0000313" key="2">
    <source>
        <dbReference type="Proteomes" id="UP001054945"/>
    </source>
</evidence>
<dbReference type="EMBL" id="BPLR01005750">
    <property type="protein sequence ID" value="GIY04781.1"/>
    <property type="molecule type" value="Genomic_DNA"/>
</dbReference>
<accession>A0AAV4Q9M4</accession>
<keyword evidence="2" id="KW-1185">Reference proteome</keyword>